<dbReference type="Proteomes" id="UP000646244">
    <property type="component" value="Unassembled WGS sequence"/>
</dbReference>
<feature type="compositionally biased region" description="Gly residues" evidence="2">
    <location>
        <begin position="198"/>
        <end position="208"/>
    </location>
</feature>
<dbReference type="PANTHER" id="PTHR21666">
    <property type="entry name" value="PEPTIDASE-RELATED"/>
    <property type="match status" value="1"/>
</dbReference>
<dbReference type="CDD" id="cd12797">
    <property type="entry name" value="M23_peptidase"/>
    <property type="match status" value="1"/>
</dbReference>
<evidence type="ECO:0000313" key="6">
    <source>
        <dbReference type="Proteomes" id="UP000646244"/>
    </source>
</evidence>
<feature type="region of interest" description="Disordered" evidence="2">
    <location>
        <begin position="28"/>
        <end position="52"/>
    </location>
</feature>
<feature type="compositionally biased region" description="Gly residues" evidence="2">
    <location>
        <begin position="34"/>
        <end position="44"/>
    </location>
</feature>
<evidence type="ECO:0000256" key="1">
    <source>
        <dbReference type="ARBA" id="ARBA00022729"/>
    </source>
</evidence>
<dbReference type="AlphaFoldDB" id="A0A918TL65"/>
<dbReference type="InterPro" id="IPR050570">
    <property type="entry name" value="Cell_wall_metabolism_enzyme"/>
</dbReference>
<feature type="chain" id="PRO_5036907175" description="M23ase beta-sheet core domain-containing protein" evidence="3">
    <location>
        <begin position="28"/>
        <end position="208"/>
    </location>
</feature>
<proteinExistence type="predicted"/>
<dbReference type="GO" id="GO:0004222">
    <property type="term" value="F:metalloendopeptidase activity"/>
    <property type="evidence" value="ECO:0007669"/>
    <property type="project" value="TreeGrafter"/>
</dbReference>
<reference evidence="5" key="2">
    <citation type="submission" date="2020-09" db="EMBL/GenBank/DDBJ databases">
        <authorList>
            <person name="Sun Q."/>
            <person name="Ohkuma M."/>
        </authorList>
    </citation>
    <scope>NUCLEOTIDE SEQUENCE</scope>
    <source>
        <strain evidence="5">JCM 4633</strain>
    </source>
</reference>
<gene>
    <name evidence="5" type="ORF">GCM10010507_27250</name>
</gene>
<reference evidence="5" key="1">
    <citation type="journal article" date="2014" name="Int. J. Syst. Evol. Microbiol.">
        <title>Complete genome sequence of Corynebacterium casei LMG S-19264T (=DSM 44701T), isolated from a smear-ripened cheese.</title>
        <authorList>
            <consortium name="US DOE Joint Genome Institute (JGI-PGF)"/>
            <person name="Walter F."/>
            <person name="Albersmeier A."/>
            <person name="Kalinowski J."/>
            <person name="Ruckert C."/>
        </authorList>
    </citation>
    <scope>NUCLEOTIDE SEQUENCE</scope>
    <source>
        <strain evidence="5">JCM 4633</strain>
    </source>
</reference>
<protein>
    <recommendedName>
        <fullName evidence="4">M23ase beta-sheet core domain-containing protein</fullName>
    </recommendedName>
</protein>
<keyword evidence="1 3" id="KW-0732">Signal</keyword>
<name>A0A918TL65_STRCJ</name>
<sequence>MRRLRTAVRSLVLGVLALLLCSTAPQAAPAPGAQGPGAGAGAGAADGRSWPLAPRPPVLRAWRPPPAPWAAGHRGVDLGAPPGSPVRAAAPGTVSFTGTIAGRGVVAVELPGTGSPPLRTTYEPVRATVHEGDHVPAGAVVGVLEAGPSHCGATPCLHWGLRRGDAYLDPLTLLPPWMLRRPPSRLLPLTDGHPGTATGFGPGFGFAQ</sequence>
<organism evidence="5 6">
    <name type="scientific">Streptomyces cinnamoneus</name>
    <name type="common">Streptoverticillium cinnamoneum</name>
    <dbReference type="NCBI Taxonomy" id="53446"/>
    <lineage>
        <taxon>Bacteria</taxon>
        <taxon>Bacillati</taxon>
        <taxon>Actinomycetota</taxon>
        <taxon>Actinomycetes</taxon>
        <taxon>Kitasatosporales</taxon>
        <taxon>Streptomycetaceae</taxon>
        <taxon>Streptomyces</taxon>
        <taxon>Streptomyces cinnamoneus group</taxon>
    </lineage>
</organism>
<dbReference type="InterPro" id="IPR016047">
    <property type="entry name" value="M23ase_b-sheet_dom"/>
</dbReference>
<dbReference type="SUPFAM" id="SSF51261">
    <property type="entry name" value="Duplicated hybrid motif"/>
    <property type="match status" value="1"/>
</dbReference>
<evidence type="ECO:0000256" key="3">
    <source>
        <dbReference type="SAM" id="SignalP"/>
    </source>
</evidence>
<dbReference type="InterPro" id="IPR011055">
    <property type="entry name" value="Dup_hybrid_motif"/>
</dbReference>
<evidence type="ECO:0000313" key="5">
    <source>
        <dbReference type="EMBL" id="GHC49937.1"/>
    </source>
</evidence>
<feature type="signal peptide" evidence="3">
    <location>
        <begin position="1"/>
        <end position="27"/>
    </location>
</feature>
<dbReference type="PANTHER" id="PTHR21666:SF289">
    <property type="entry name" value="L-ALA--D-GLU ENDOPEPTIDASE"/>
    <property type="match status" value="1"/>
</dbReference>
<dbReference type="Pfam" id="PF01551">
    <property type="entry name" value="Peptidase_M23"/>
    <property type="match status" value="1"/>
</dbReference>
<dbReference type="EMBL" id="BMVB01000007">
    <property type="protein sequence ID" value="GHC49937.1"/>
    <property type="molecule type" value="Genomic_DNA"/>
</dbReference>
<evidence type="ECO:0000259" key="4">
    <source>
        <dbReference type="Pfam" id="PF01551"/>
    </source>
</evidence>
<accession>A0A918TL65</accession>
<feature type="domain" description="M23ase beta-sheet core" evidence="4">
    <location>
        <begin position="72"/>
        <end position="170"/>
    </location>
</feature>
<feature type="region of interest" description="Disordered" evidence="2">
    <location>
        <begin position="189"/>
        <end position="208"/>
    </location>
</feature>
<dbReference type="RefSeq" id="WP_190110004.1">
    <property type="nucleotide sequence ID" value="NZ_BMVB01000007.1"/>
</dbReference>
<dbReference type="Gene3D" id="2.70.70.10">
    <property type="entry name" value="Glucose Permease (Domain IIA)"/>
    <property type="match status" value="1"/>
</dbReference>
<evidence type="ECO:0000256" key="2">
    <source>
        <dbReference type="SAM" id="MobiDB-lite"/>
    </source>
</evidence>
<comment type="caution">
    <text evidence="5">The sequence shown here is derived from an EMBL/GenBank/DDBJ whole genome shotgun (WGS) entry which is preliminary data.</text>
</comment>